<feature type="domain" description="VOC" evidence="1">
    <location>
        <begin position="4"/>
        <end position="135"/>
    </location>
</feature>
<gene>
    <name evidence="2" type="ORF">FTW19_20640</name>
</gene>
<dbReference type="InterPro" id="IPR037523">
    <property type="entry name" value="VOC_core"/>
</dbReference>
<protein>
    <submittedName>
        <fullName evidence="2">VOC family protein</fullName>
    </submittedName>
</protein>
<evidence type="ECO:0000313" key="3">
    <source>
        <dbReference type="Proteomes" id="UP000321820"/>
    </source>
</evidence>
<dbReference type="InterPro" id="IPR004360">
    <property type="entry name" value="Glyas_Fos-R_dOase_dom"/>
</dbReference>
<reference evidence="2 3" key="1">
    <citation type="submission" date="2019-08" db="EMBL/GenBank/DDBJ databases">
        <title>Complete genome sequence of Terriglobus albidus strain ORNL.</title>
        <authorList>
            <person name="Podar M."/>
        </authorList>
    </citation>
    <scope>NUCLEOTIDE SEQUENCE [LARGE SCALE GENOMIC DNA]</scope>
    <source>
        <strain evidence="2 3">ORNL</strain>
    </source>
</reference>
<evidence type="ECO:0000313" key="2">
    <source>
        <dbReference type="EMBL" id="QEE30171.1"/>
    </source>
</evidence>
<sequence>MEIRGLCPLLGVFDMPRSVRFYCDNLGFEIHQRSATYAVEDGVELFHWAWLRRDDAELMLNTAYDEGQRPDLENLMRVAAHQDTTLYLACPDVDGAYEELKAKGVSCEPPQTAWYGMRQLSMRDPDGFGVVLQWRAE</sequence>
<dbReference type="Proteomes" id="UP000321820">
    <property type="component" value="Chromosome"/>
</dbReference>
<dbReference type="OrthoDB" id="9791602at2"/>
<dbReference type="RefSeq" id="WP_147649440.1">
    <property type="nucleotide sequence ID" value="NZ_CP042806.1"/>
</dbReference>
<dbReference type="Pfam" id="PF00903">
    <property type="entry name" value="Glyoxalase"/>
    <property type="match status" value="1"/>
</dbReference>
<proteinExistence type="predicted"/>
<dbReference type="PROSITE" id="PS51819">
    <property type="entry name" value="VOC"/>
    <property type="match status" value="1"/>
</dbReference>
<keyword evidence="3" id="KW-1185">Reference proteome</keyword>
<dbReference type="Gene3D" id="3.10.180.10">
    <property type="entry name" value="2,3-Dihydroxybiphenyl 1,2-Dioxygenase, domain 1"/>
    <property type="match status" value="1"/>
</dbReference>
<dbReference type="AlphaFoldDB" id="A0A5B9EIE1"/>
<dbReference type="KEGG" id="talb:FTW19_20640"/>
<dbReference type="EMBL" id="CP042806">
    <property type="protein sequence ID" value="QEE30171.1"/>
    <property type="molecule type" value="Genomic_DNA"/>
</dbReference>
<evidence type="ECO:0000259" key="1">
    <source>
        <dbReference type="PROSITE" id="PS51819"/>
    </source>
</evidence>
<accession>A0A5B9EIE1</accession>
<dbReference type="InterPro" id="IPR029068">
    <property type="entry name" value="Glyas_Bleomycin-R_OHBP_Dase"/>
</dbReference>
<dbReference type="SUPFAM" id="SSF54593">
    <property type="entry name" value="Glyoxalase/Bleomycin resistance protein/Dihydroxybiphenyl dioxygenase"/>
    <property type="match status" value="1"/>
</dbReference>
<name>A0A5B9EIE1_9BACT</name>
<organism evidence="2 3">
    <name type="scientific">Terriglobus albidus</name>
    <dbReference type="NCBI Taxonomy" id="1592106"/>
    <lineage>
        <taxon>Bacteria</taxon>
        <taxon>Pseudomonadati</taxon>
        <taxon>Acidobacteriota</taxon>
        <taxon>Terriglobia</taxon>
        <taxon>Terriglobales</taxon>
        <taxon>Acidobacteriaceae</taxon>
        <taxon>Terriglobus</taxon>
    </lineage>
</organism>